<dbReference type="InterPro" id="IPR052945">
    <property type="entry name" value="Mitotic_Regulator"/>
</dbReference>
<reference evidence="3" key="1">
    <citation type="submission" date="2016-12" db="EMBL/GenBank/DDBJ databases">
        <title>Complete Genome Sequence of Beggiatoa leptomitiformis D-401.</title>
        <authorList>
            <person name="Fomenkov A."/>
            <person name="Vincze T."/>
            <person name="Grabovich M."/>
            <person name="Anton B.P."/>
            <person name="Dubinina G."/>
            <person name="Orlova M."/>
            <person name="Belousova E."/>
            <person name="Roberts R.J."/>
        </authorList>
    </citation>
    <scope>NUCLEOTIDE SEQUENCE [LARGE SCALE GENOMIC DNA]</scope>
    <source>
        <strain evidence="3">D-401</strain>
    </source>
</reference>
<keyword evidence="3" id="KW-1185">Reference proteome</keyword>
<dbReference type="Gene3D" id="1.25.40.10">
    <property type="entry name" value="Tetratricopeptide repeat domain"/>
    <property type="match status" value="2"/>
</dbReference>
<feature type="region of interest" description="Disordered" evidence="1">
    <location>
        <begin position="1"/>
        <end position="21"/>
    </location>
</feature>
<evidence type="ECO:0000313" key="3">
    <source>
        <dbReference type="Proteomes" id="UP000234271"/>
    </source>
</evidence>
<dbReference type="RefSeq" id="WP_062154780.1">
    <property type="nucleotide sequence ID" value="NZ_CP012373.2"/>
</dbReference>
<dbReference type="Pfam" id="PF08238">
    <property type="entry name" value="Sel1"/>
    <property type="match status" value="7"/>
</dbReference>
<evidence type="ECO:0000313" key="2">
    <source>
        <dbReference type="EMBL" id="AUI68556.1"/>
    </source>
</evidence>
<dbReference type="PANTHER" id="PTHR43628:SF1">
    <property type="entry name" value="CHITIN SYNTHASE REGULATORY FACTOR 2-RELATED"/>
    <property type="match status" value="1"/>
</dbReference>
<dbReference type="InterPro" id="IPR006597">
    <property type="entry name" value="Sel1-like"/>
</dbReference>
<sequence>MDSTNTPPSRKKPLASHQGLPIEKVDSIKNENPQVVKVNKHLFKQMEQAAKRGDAKAQFNLAVCYHKGEGVAQNHEKAVEWYQKSAQQGFSQAQFNLANCYRKGVGVAQNHEKAVEWFEKSAQQGFAQAQLSLALCYHKGIGIVQSDEEAFEWFKKSAQQGDAQAQLSLALCYHEGVGVAQHHEKAVEWFEKSAQQGDAEAQFNLAVCYEKGKGVAQNHEKAFEWYQKSAQQGFAKAQFNLANHYHEGVGVEQNDEKSLEWLEKAAKQDSDKNIAILAQYALATAYKQGRFGAINLSKAKEYLHEITDDKEINSILEGIQEIDGENQEQVIRVIRQVSMNALIELERQEAKEKADKEMLSFLTHTLNNSLGTVDESIHIIISTLGTDYKEDANKFKAVSRLLSLANIFSVTNTLIQMFKQYITEPENFKTKWKQDNKGSETIYTTLAFALQQTVNRLFFRLSSRYLAKFFPQFTNTEQDQLKQQFVQEILFIEDKSSQKIIEWLKNEFDIIELEIDEEQFHFEKDGIRFTFLFSIFSEIIYNAIRYATEKPIKVTWSKNADSYCFTCSNRFSIEKRYKEEKSQQGLVFIRRLLTLLHKSELIVDDTEDNYTITVKLHQDNFI</sequence>
<dbReference type="OrthoDB" id="1442375at2"/>
<dbReference type="AlphaFoldDB" id="A0A2N9YDM1"/>
<dbReference type="SUPFAM" id="SSF81901">
    <property type="entry name" value="HCP-like"/>
    <property type="match status" value="2"/>
</dbReference>
<gene>
    <name evidence="2" type="ORF">BLE401_07450</name>
</gene>
<name>A0A2N9YDM1_9GAMM</name>
<dbReference type="EMBL" id="CP018889">
    <property type="protein sequence ID" value="AUI68556.1"/>
    <property type="molecule type" value="Genomic_DNA"/>
</dbReference>
<dbReference type="SMART" id="SM00671">
    <property type="entry name" value="SEL1"/>
    <property type="match status" value="7"/>
</dbReference>
<protein>
    <recommendedName>
        <fullName evidence="4">Sel1 repeat family protein</fullName>
    </recommendedName>
</protein>
<dbReference type="Proteomes" id="UP000234271">
    <property type="component" value="Chromosome"/>
</dbReference>
<evidence type="ECO:0008006" key="4">
    <source>
        <dbReference type="Google" id="ProtNLM"/>
    </source>
</evidence>
<evidence type="ECO:0000256" key="1">
    <source>
        <dbReference type="SAM" id="MobiDB-lite"/>
    </source>
</evidence>
<accession>A0A2N9YDM1</accession>
<dbReference type="PANTHER" id="PTHR43628">
    <property type="entry name" value="ACTIVATOR OF C KINASE PROTEIN 1-RELATED"/>
    <property type="match status" value="1"/>
</dbReference>
<organism evidence="2 3">
    <name type="scientific">Beggiatoa leptomitoformis</name>
    <dbReference type="NCBI Taxonomy" id="288004"/>
    <lineage>
        <taxon>Bacteria</taxon>
        <taxon>Pseudomonadati</taxon>
        <taxon>Pseudomonadota</taxon>
        <taxon>Gammaproteobacteria</taxon>
        <taxon>Thiotrichales</taxon>
        <taxon>Thiotrichaceae</taxon>
        <taxon>Beggiatoa</taxon>
    </lineage>
</organism>
<proteinExistence type="predicted"/>
<dbReference type="InterPro" id="IPR011990">
    <property type="entry name" value="TPR-like_helical_dom_sf"/>
</dbReference>